<reference evidence="2" key="1">
    <citation type="journal article" date="2023" name="Mol. Phylogenet. Evol.">
        <title>Genome-scale phylogeny and comparative genomics of the fungal order Sordariales.</title>
        <authorList>
            <person name="Hensen N."/>
            <person name="Bonometti L."/>
            <person name="Westerberg I."/>
            <person name="Brannstrom I.O."/>
            <person name="Guillou S."/>
            <person name="Cros-Aarteil S."/>
            <person name="Calhoun S."/>
            <person name="Haridas S."/>
            <person name="Kuo A."/>
            <person name="Mondo S."/>
            <person name="Pangilinan J."/>
            <person name="Riley R."/>
            <person name="LaButti K."/>
            <person name="Andreopoulos B."/>
            <person name="Lipzen A."/>
            <person name="Chen C."/>
            <person name="Yan M."/>
            <person name="Daum C."/>
            <person name="Ng V."/>
            <person name="Clum A."/>
            <person name="Steindorff A."/>
            <person name="Ohm R.A."/>
            <person name="Martin F."/>
            <person name="Silar P."/>
            <person name="Natvig D.O."/>
            <person name="Lalanne C."/>
            <person name="Gautier V."/>
            <person name="Ament-Velasquez S.L."/>
            <person name="Kruys A."/>
            <person name="Hutchinson M.I."/>
            <person name="Powell A.J."/>
            <person name="Barry K."/>
            <person name="Miller A.N."/>
            <person name="Grigoriev I.V."/>
            <person name="Debuchy R."/>
            <person name="Gladieux P."/>
            <person name="Hiltunen Thoren M."/>
            <person name="Johannesson H."/>
        </authorList>
    </citation>
    <scope>NUCLEOTIDE SEQUENCE</scope>
    <source>
        <strain evidence="2">CBS 757.83</strain>
    </source>
</reference>
<sequence length="359" mass="40705">MPCKLGITSMSLGRCYAGHSFTTKMNAAQKYGYQGIELFHEDLADVAYSLSTEAPSPAGPSQQAQMAAARHIRQLCQARHIDIICLQPFSHYDGLLDRAEHKRRLDQLRFWFELSRELATDIIQIPASFLPAHLVSQNMDLIVSDLRKVADMGLRQNPPVRFAYESLCFSTHVDTWERCWDVVRAVDRPNFGMCLDTFNIAGRIYADPAVASGRTANADEAVRQSIARLVKEVDVRKVFYVQVVDAERLDKPLVPGHPFYDSEQPARMSWSRNCRLFYGETDRGAYLPVKDFARALFHGLGFEGWVSLELFNRRMADEGADVPEELAKRGAISWAKLQKDMGLKVDKPRSIPERVFAFL</sequence>
<name>A0AAN6PX25_9PEZI</name>
<gene>
    <name evidence="2" type="ORF">N658DRAFT_500845</name>
</gene>
<dbReference type="InterPro" id="IPR013022">
    <property type="entry name" value="Xyl_isomerase-like_TIM-brl"/>
</dbReference>
<organism evidence="2 3">
    <name type="scientific">Parathielavia hyrcaniae</name>
    <dbReference type="NCBI Taxonomy" id="113614"/>
    <lineage>
        <taxon>Eukaryota</taxon>
        <taxon>Fungi</taxon>
        <taxon>Dikarya</taxon>
        <taxon>Ascomycota</taxon>
        <taxon>Pezizomycotina</taxon>
        <taxon>Sordariomycetes</taxon>
        <taxon>Sordariomycetidae</taxon>
        <taxon>Sordariales</taxon>
        <taxon>Chaetomiaceae</taxon>
        <taxon>Parathielavia</taxon>
    </lineage>
</organism>
<feature type="domain" description="Xylose isomerase-like TIM barrel" evidence="1">
    <location>
        <begin position="27"/>
        <end position="325"/>
    </location>
</feature>
<comment type="caution">
    <text evidence="2">The sequence shown here is derived from an EMBL/GenBank/DDBJ whole genome shotgun (WGS) entry which is preliminary data.</text>
</comment>
<dbReference type="EMBL" id="MU863685">
    <property type="protein sequence ID" value="KAK4097087.1"/>
    <property type="molecule type" value="Genomic_DNA"/>
</dbReference>
<keyword evidence="2" id="KW-0413">Isomerase</keyword>
<evidence type="ECO:0000313" key="3">
    <source>
        <dbReference type="Proteomes" id="UP001305647"/>
    </source>
</evidence>
<keyword evidence="3" id="KW-1185">Reference proteome</keyword>
<evidence type="ECO:0000259" key="1">
    <source>
        <dbReference type="Pfam" id="PF01261"/>
    </source>
</evidence>
<dbReference type="Pfam" id="PF01261">
    <property type="entry name" value="AP_endonuc_2"/>
    <property type="match status" value="1"/>
</dbReference>
<evidence type="ECO:0000313" key="2">
    <source>
        <dbReference type="EMBL" id="KAK4097087.1"/>
    </source>
</evidence>
<dbReference type="InterPro" id="IPR050312">
    <property type="entry name" value="IolE/XylAMocC-like"/>
</dbReference>
<dbReference type="SUPFAM" id="SSF51658">
    <property type="entry name" value="Xylose isomerase-like"/>
    <property type="match status" value="1"/>
</dbReference>
<reference evidence="2" key="2">
    <citation type="submission" date="2023-05" db="EMBL/GenBank/DDBJ databases">
        <authorList>
            <consortium name="Lawrence Berkeley National Laboratory"/>
            <person name="Steindorff A."/>
            <person name="Hensen N."/>
            <person name="Bonometti L."/>
            <person name="Westerberg I."/>
            <person name="Brannstrom I.O."/>
            <person name="Guillou S."/>
            <person name="Cros-Aarteil S."/>
            <person name="Calhoun S."/>
            <person name="Haridas S."/>
            <person name="Kuo A."/>
            <person name="Mondo S."/>
            <person name="Pangilinan J."/>
            <person name="Riley R."/>
            <person name="Labutti K."/>
            <person name="Andreopoulos B."/>
            <person name="Lipzen A."/>
            <person name="Chen C."/>
            <person name="Yanf M."/>
            <person name="Daum C."/>
            <person name="Ng V."/>
            <person name="Clum A."/>
            <person name="Ohm R."/>
            <person name="Martin F."/>
            <person name="Silar P."/>
            <person name="Natvig D."/>
            <person name="Lalanne C."/>
            <person name="Gautier V."/>
            <person name="Ament-Velasquez S.L."/>
            <person name="Kruys A."/>
            <person name="Hutchinson M.I."/>
            <person name="Powell A.J."/>
            <person name="Barry K."/>
            <person name="Miller A.N."/>
            <person name="Grigoriev I.V."/>
            <person name="Debuchy R."/>
            <person name="Gladieux P."/>
            <person name="Thoren M.H."/>
            <person name="Johannesson H."/>
        </authorList>
    </citation>
    <scope>NUCLEOTIDE SEQUENCE</scope>
    <source>
        <strain evidence="2">CBS 757.83</strain>
    </source>
</reference>
<dbReference type="PANTHER" id="PTHR12110:SF21">
    <property type="entry name" value="XYLOSE ISOMERASE-LIKE TIM BARREL DOMAIN-CONTAINING PROTEIN"/>
    <property type="match status" value="1"/>
</dbReference>
<dbReference type="GO" id="GO:0016853">
    <property type="term" value="F:isomerase activity"/>
    <property type="evidence" value="ECO:0007669"/>
    <property type="project" value="UniProtKB-KW"/>
</dbReference>
<proteinExistence type="predicted"/>
<dbReference type="PANTHER" id="PTHR12110">
    <property type="entry name" value="HYDROXYPYRUVATE ISOMERASE"/>
    <property type="match status" value="1"/>
</dbReference>
<dbReference type="InterPro" id="IPR036237">
    <property type="entry name" value="Xyl_isomerase-like_sf"/>
</dbReference>
<dbReference type="Gene3D" id="3.20.20.150">
    <property type="entry name" value="Divalent-metal-dependent TIM barrel enzymes"/>
    <property type="match status" value="1"/>
</dbReference>
<accession>A0AAN6PX25</accession>
<protein>
    <submittedName>
        <fullName evidence="2">Xylose isomerase-like protein</fullName>
    </submittedName>
</protein>
<dbReference type="Proteomes" id="UP001305647">
    <property type="component" value="Unassembled WGS sequence"/>
</dbReference>
<dbReference type="AlphaFoldDB" id="A0AAN6PX25"/>